<dbReference type="OrthoDB" id="5981855at2759"/>
<keyword evidence="1" id="KW-0812">Transmembrane</keyword>
<name>A0A9N9MQ73_9CUCU</name>
<evidence type="ECO:0000313" key="2">
    <source>
        <dbReference type="EMBL" id="CAG9769271.1"/>
    </source>
</evidence>
<keyword evidence="1" id="KW-1133">Transmembrane helix</keyword>
<accession>A0A9N9MQ73</accession>
<protein>
    <submittedName>
        <fullName evidence="2">Uncharacterized protein</fullName>
    </submittedName>
</protein>
<evidence type="ECO:0000256" key="1">
    <source>
        <dbReference type="SAM" id="Phobius"/>
    </source>
</evidence>
<gene>
    <name evidence="2" type="ORF">CEUTPL_LOCUS9784</name>
</gene>
<dbReference type="Proteomes" id="UP001152799">
    <property type="component" value="Chromosome 5"/>
</dbReference>
<proteinExistence type="predicted"/>
<reference evidence="2" key="1">
    <citation type="submission" date="2022-01" db="EMBL/GenBank/DDBJ databases">
        <authorList>
            <person name="King R."/>
        </authorList>
    </citation>
    <scope>NUCLEOTIDE SEQUENCE</scope>
</reference>
<keyword evidence="3" id="KW-1185">Reference proteome</keyword>
<keyword evidence="1" id="KW-0472">Membrane</keyword>
<evidence type="ECO:0000313" key="3">
    <source>
        <dbReference type="Proteomes" id="UP001152799"/>
    </source>
</evidence>
<dbReference type="AlphaFoldDB" id="A0A9N9MQ73"/>
<sequence>MMNHSAVKTSVMLLDYMYDEHEITNISSSDWLFNKSFEGLDYGPLTEGSAAKGSNSDLPAWIQAAWFTVFATMIFIATGGNCIVIWIVTGTFVKLDKQFISSFETSPSTGRLLLDFIEAMPQPVNLVLPQETRSSLKALCWSLCGLLVADGGLLLRLWNHHIEE</sequence>
<organism evidence="2 3">
    <name type="scientific">Ceutorhynchus assimilis</name>
    <name type="common">cabbage seed weevil</name>
    <dbReference type="NCBI Taxonomy" id="467358"/>
    <lineage>
        <taxon>Eukaryota</taxon>
        <taxon>Metazoa</taxon>
        <taxon>Ecdysozoa</taxon>
        <taxon>Arthropoda</taxon>
        <taxon>Hexapoda</taxon>
        <taxon>Insecta</taxon>
        <taxon>Pterygota</taxon>
        <taxon>Neoptera</taxon>
        <taxon>Endopterygota</taxon>
        <taxon>Coleoptera</taxon>
        <taxon>Polyphaga</taxon>
        <taxon>Cucujiformia</taxon>
        <taxon>Curculionidae</taxon>
        <taxon>Ceutorhynchinae</taxon>
        <taxon>Ceutorhynchus</taxon>
    </lineage>
</organism>
<dbReference type="EMBL" id="OU892281">
    <property type="protein sequence ID" value="CAG9769271.1"/>
    <property type="molecule type" value="Genomic_DNA"/>
</dbReference>
<feature type="transmembrane region" description="Helical" evidence="1">
    <location>
        <begin position="64"/>
        <end position="88"/>
    </location>
</feature>